<keyword evidence="5" id="KW-0479">Metal-binding</keyword>
<dbReference type="SUPFAM" id="SSF54897">
    <property type="entry name" value="Protease propeptides/inhibitors"/>
    <property type="match status" value="1"/>
</dbReference>
<dbReference type="FunFam" id="3.40.630.10:FF:000056">
    <property type="entry name" value="Zinc carboxypeptidase"/>
    <property type="match status" value="1"/>
</dbReference>
<name>A0A1D2NGV0_ORCCI</name>
<comment type="similarity">
    <text evidence="2 11">Belongs to the peptidase M14 family.</text>
</comment>
<dbReference type="InterPro" id="IPR000834">
    <property type="entry name" value="Peptidase_M14"/>
</dbReference>
<evidence type="ECO:0000313" key="15">
    <source>
        <dbReference type="EMBL" id="ODN04498.1"/>
    </source>
</evidence>
<evidence type="ECO:0000256" key="13">
    <source>
        <dbReference type="SAM" id="SignalP"/>
    </source>
</evidence>
<evidence type="ECO:0000256" key="12">
    <source>
        <dbReference type="SAM" id="MobiDB-lite"/>
    </source>
</evidence>
<keyword evidence="16" id="KW-1185">Reference proteome</keyword>
<dbReference type="STRING" id="48709.A0A1D2NGV0"/>
<dbReference type="SUPFAM" id="SSF53187">
    <property type="entry name" value="Zn-dependent exopeptidases"/>
    <property type="match status" value="1"/>
</dbReference>
<evidence type="ECO:0000256" key="5">
    <source>
        <dbReference type="ARBA" id="ARBA00022723"/>
    </source>
</evidence>
<gene>
    <name evidence="15" type="ORF">Ocin01_02180</name>
</gene>
<feature type="chain" id="PRO_5008905548" evidence="13">
    <location>
        <begin position="21"/>
        <end position="481"/>
    </location>
</feature>
<dbReference type="PANTHER" id="PTHR11705">
    <property type="entry name" value="PROTEASE FAMILY M14 CARBOXYPEPTIDASE A,B"/>
    <property type="match status" value="1"/>
</dbReference>
<dbReference type="InterPro" id="IPR057247">
    <property type="entry name" value="CARBOXYPEPT_ZN_2"/>
</dbReference>
<comment type="caution">
    <text evidence="15">The sequence shown here is derived from an EMBL/GenBank/DDBJ whole genome shotgun (WGS) entry which is preliminary data.</text>
</comment>
<organism evidence="15 16">
    <name type="scientific">Orchesella cincta</name>
    <name type="common">Springtail</name>
    <name type="synonym">Podura cincta</name>
    <dbReference type="NCBI Taxonomy" id="48709"/>
    <lineage>
        <taxon>Eukaryota</taxon>
        <taxon>Metazoa</taxon>
        <taxon>Ecdysozoa</taxon>
        <taxon>Arthropoda</taxon>
        <taxon>Hexapoda</taxon>
        <taxon>Collembola</taxon>
        <taxon>Entomobryomorpha</taxon>
        <taxon>Entomobryoidea</taxon>
        <taxon>Orchesellidae</taxon>
        <taxon>Orchesellinae</taxon>
        <taxon>Orchesella</taxon>
    </lineage>
</organism>
<evidence type="ECO:0000313" key="16">
    <source>
        <dbReference type="Proteomes" id="UP000094527"/>
    </source>
</evidence>
<evidence type="ECO:0000256" key="11">
    <source>
        <dbReference type="PROSITE-ProRule" id="PRU01379"/>
    </source>
</evidence>
<evidence type="ECO:0000256" key="9">
    <source>
        <dbReference type="ARBA" id="ARBA00023049"/>
    </source>
</evidence>
<dbReference type="Pfam" id="PF02244">
    <property type="entry name" value="Propep_M14"/>
    <property type="match status" value="1"/>
</dbReference>
<dbReference type="OrthoDB" id="3626597at2759"/>
<dbReference type="GO" id="GO:0005615">
    <property type="term" value="C:extracellular space"/>
    <property type="evidence" value="ECO:0007669"/>
    <property type="project" value="TreeGrafter"/>
</dbReference>
<feature type="active site" description="Proton donor/acceptor" evidence="11">
    <location>
        <position position="428"/>
    </location>
</feature>
<protein>
    <submittedName>
        <fullName evidence="15">Carboxypeptidase B</fullName>
    </submittedName>
</protein>
<dbReference type="PANTHER" id="PTHR11705:SF91">
    <property type="entry name" value="FI01817P-RELATED"/>
    <property type="match status" value="1"/>
</dbReference>
<comment type="cofactor">
    <cofactor evidence="1">
        <name>Zn(2+)</name>
        <dbReference type="ChEBI" id="CHEBI:29105"/>
    </cofactor>
</comment>
<dbReference type="AlphaFoldDB" id="A0A1D2NGV0"/>
<keyword evidence="4" id="KW-0645">Protease</keyword>
<evidence type="ECO:0000256" key="2">
    <source>
        <dbReference type="ARBA" id="ARBA00005988"/>
    </source>
</evidence>
<dbReference type="PROSITE" id="PS52035">
    <property type="entry name" value="PEPTIDASE_M14"/>
    <property type="match status" value="1"/>
</dbReference>
<keyword evidence="9" id="KW-0482">Metalloprotease</keyword>
<dbReference type="PROSITE" id="PS00133">
    <property type="entry name" value="CARBOXYPEPT_ZN_2"/>
    <property type="match status" value="1"/>
</dbReference>
<dbReference type="GO" id="GO:0008270">
    <property type="term" value="F:zinc ion binding"/>
    <property type="evidence" value="ECO:0007669"/>
    <property type="project" value="InterPro"/>
</dbReference>
<keyword evidence="8" id="KW-0862">Zinc</keyword>
<proteinExistence type="inferred from homology"/>
<dbReference type="CDD" id="cd03860">
    <property type="entry name" value="M14_CP_A-B_like"/>
    <property type="match status" value="1"/>
</dbReference>
<dbReference type="InterPro" id="IPR057246">
    <property type="entry name" value="CARBOXYPEPT_ZN_1"/>
</dbReference>
<dbReference type="InterPro" id="IPR003146">
    <property type="entry name" value="M14A_act_pep"/>
</dbReference>
<keyword evidence="3 15" id="KW-0121">Carboxypeptidase</keyword>
<evidence type="ECO:0000256" key="7">
    <source>
        <dbReference type="ARBA" id="ARBA00022801"/>
    </source>
</evidence>
<dbReference type="GO" id="GO:0006508">
    <property type="term" value="P:proteolysis"/>
    <property type="evidence" value="ECO:0007669"/>
    <property type="project" value="UniProtKB-KW"/>
</dbReference>
<sequence>MKPFALWLVLLLNLAYIVVGYPSVIELNDVSQSTTVTKRKSYAGYKLLRTEPLTTGNVPVFRNLEDVHGINYWTYPLENRSLDIFTSPKQLSRVQGVLKDLGLDHDVVFHDAEEIMHYEQPPQAKAKQLVWEDDAQNTAEPSDVSYQSENATGQDMPPTGTTRAVAPDFFNRYQRYNAIMNFASQLARENPSTVSFQSIGRSYEGKDMGILKIATGGSKPGIFIDGGMHAREWISPATVTYIMNKLVNDPKSKPLTDMFDWYIVPIVNVDGYEYTHTNDRYWRKTRSRSSNGCYGVDPNRNFGFHWAESGSSNKPCSDIYHGPKAFSEVETQNLGRTILYLKDKLKLYLTFHAYSQMWLVPWGFAKSQKPQDYNELVRLATVGKNALERTYGTRYSVGTAPDLLYPAAGGSDDWAKGAAGIPYSYCLELRDKGRYGFALPANQIKATGEETFNAVAAVAQELYRTLKKKEQPFTNADNESD</sequence>
<dbReference type="OMA" id="THTNDRY"/>
<dbReference type="Pfam" id="PF00246">
    <property type="entry name" value="Peptidase_M14"/>
    <property type="match status" value="1"/>
</dbReference>
<reference evidence="15 16" key="1">
    <citation type="journal article" date="2016" name="Genome Biol. Evol.">
        <title>Gene Family Evolution Reflects Adaptation to Soil Environmental Stressors in the Genome of the Collembolan Orchesella cincta.</title>
        <authorList>
            <person name="Faddeeva-Vakhrusheva A."/>
            <person name="Derks M.F."/>
            <person name="Anvar S.Y."/>
            <person name="Agamennone V."/>
            <person name="Suring W."/>
            <person name="Smit S."/>
            <person name="van Straalen N.M."/>
            <person name="Roelofs D."/>
        </authorList>
    </citation>
    <scope>NUCLEOTIDE SEQUENCE [LARGE SCALE GENOMIC DNA]</scope>
    <source>
        <tissue evidence="15">Mixed pool</tissue>
    </source>
</reference>
<dbReference type="Gene3D" id="3.40.630.10">
    <property type="entry name" value="Zn peptidases"/>
    <property type="match status" value="1"/>
</dbReference>
<evidence type="ECO:0000259" key="14">
    <source>
        <dbReference type="PROSITE" id="PS52035"/>
    </source>
</evidence>
<evidence type="ECO:0000256" key="8">
    <source>
        <dbReference type="ARBA" id="ARBA00022833"/>
    </source>
</evidence>
<feature type="domain" description="Peptidase M14" evidence="14">
    <location>
        <begin position="172"/>
        <end position="462"/>
    </location>
</feature>
<evidence type="ECO:0000256" key="3">
    <source>
        <dbReference type="ARBA" id="ARBA00022645"/>
    </source>
</evidence>
<keyword evidence="10" id="KW-1015">Disulfide bond</keyword>
<dbReference type="EMBL" id="LJIJ01000042">
    <property type="protein sequence ID" value="ODN04498.1"/>
    <property type="molecule type" value="Genomic_DNA"/>
</dbReference>
<dbReference type="InterPro" id="IPR036990">
    <property type="entry name" value="M14A-like_propep"/>
</dbReference>
<evidence type="ECO:0000256" key="6">
    <source>
        <dbReference type="ARBA" id="ARBA00022729"/>
    </source>
</evidence>
<evidence type="ECO:0000256" key="10">
    <source>
        <dbReference type="ARBA" id="ARBA00023157"/>
    </source>
</evidence>
<evidence type="ECO:0000256" key="4">
    <source>
        <dbReference type="ARBA" id="ARBA00022670"/>
    </source>
</evidence>
<dbReference type="PROSITE" id="PS00132">
    <property type="entry name" value="CARBOXYPEPT_ZN_1"/>
    <property type="match status" value="1"/>
</dbReference>
<evidence type="ECO:0000256" key="1">
    <source>
        <dbReference type="ARBA" id="ARBA00001947"/>
    </source>
</evidence>
<dbReference type="Gene3D" id="3.30.70.340">
    <property type="entry name" value="Metallocarboxypeptidase-like"/>
    <property type="match status" value="1"/>
</dbReference>
<feature type="signal peptide" evidence="13">
    <location>
        <begin position="1"/>
        <end position="20"/>
    </location>
</feature>
<dbReference type="GO" id="GO:0004181">
    <property type="term" value="F:metallocarboxypeptidase activity"/>
    <property type="evidence" value="ECO:0007669"/>
    <property type="project" value="InterPro"/>
</dbReference>
<feature type="region of interest" description="Disordered" evidence="12">
    <location>
        <begin position="136"/>
        <end position="160"/>
    </location>
</feature>
<dbReference type="Proteomes" id="UP000094527">
    <property type="component" value="Unassembled WGS sequence"/>
</dbReference>
<keyword evidence="6 13" id="KW-0732">Signal</keyword>
<dbReference type="PRINTS" id="PR00765">
    <property type="entry name" value="CRBOXYPTASEA"/>
</dbReference>
<accession>A0A1D2NGV0</accession>
<dbReference type="SMART" id="SM00631">
    <property type="entry name" value="Zn_pept"/>
    <property type="match status" value="1"/>
</dbReference>
<feature type="compositionally biased region" description="Polar residues" evidence="12">
    <location>
        <begin position="136"/>
        <end position="153"/>
    </location>
</feature>
<keyword evidence="7" id="KW-0378">Hydrolase</keyword>